<keyword evidence="2" id="KW-0677">Repeat</keyword>
<evidence type="ECO:0000256" key="2">
    <source>
        <dbReference type="ARBA" id="ARBA00022737"/>
    </source>
</evidence>
<organism evidence="5 6">
    <name type="scientific">Crucibulum laeve</name>
    <dbReference type="NCBI Taxonomy" id="68775"/>
    <lineage>
        <taxon>Eukaryota</taxon>
        <taxon>Fungi</taxon>
        <taxon>Dikarya</taxon>
        <taxon>Basidiomycota</taxon>
        <taxon>Agaricomycotina</taxon>
        <taxon>Agaricomycetes</taxon>
        <taxon>Agaricomycetidae</taxon>
        <taxon>Agaricales</taxon>
        <taxon>Agaricineae</taxon>
        <taxon>Nidulariaceae</taxon>
        <taxon>Crucibulum</taxon>
    </lineage>
</organism>
<reference evidence="5 6" key="1">
    <citation type="journal article" date="2019" name="Nat. Ecol. Evol.">
        <title>Megaphylogeny resolves global patterns of mushroom evolution.</title>
        <authorList>
            <person name="Varga T."/>
            <person name="Krizsan K."/>
            <person name="Foldi C."/>
            <person name="Dima B."/>
            <person name="Sanchez-Garcia M."/>
            <person name="Sanchez-Ramirez S."/>
            <person name="Szollosi G.J."/>
            <person name="Szarkandi J.G."/>
            <person name="Papp V."/>
            <person name="Albert L."/>
            <person name="Andreopoulos W."/>
            <person name="Angelini C."/>
            <person name="Antonin V."/>
            <person name="Barry K.W."/>
            <person name="Bougher N.L."/>
            <person name="Buchanan P."/>
            <person name="Buyck B."/>
            <person name="Bense V."/>
            <person name="Catcheside P."/>
            <person name="Chovatia M."/>
            <person name="Cooper J."/>
            <person name="Damon W."/>
            <person name="Desjardin D."/>
            <person name="Finy P."/>
            <person name="Geml J."/>
            <person name="Haridas S."/>
            <person name="Hughes K."/>
            <person name="Justo A."/>
            <person name="Karasinski D."/>
            <person name="Kautmanova I."/>
            <person name="Kiss B."/>
            <person name="Kocsube S."/>
            <person name="Kotiranta H."/>
            <person name="LaButti K.M."/>
            <person name="Lechner B.E."/>
            <person name="Liimatainen K."/>
            <person name="Lipzen A."/>
            <person name="Lukacs Z."/>
            <person name="Mihaltcheva S."/>
            <person name="Morgado L.N."/>
            <person name="Niskanen T."/>
            <person name="Noordeloos M.E."/>
            <person name="Ohm R.A."/>
            <person name="Ortiz-Santana B."/>
            <person name="Ovrebo C."/>
            <person name="Racz N."/>
            <person name="Riley R."/>
            <person name="Savchenko A."/>
            <person name="Shiryaev A."/>
            <person name="Soop K."/>
            <person name="Spirin V."/>
            <person name="Szebenyi C."/>
            <person name="Tomsovsky M."/>
            <person name="Tulloss R.E."/>
            <person name="Uehling J."/>
            <person name="Grigoriev I.V."/>
            <person name="Vagvolgyi C."/>
            <person name="Papp T."/>
            <person name="Martin F.M."/>
            <person name="Miettinen O."/>
            <person name="Hibbett D.S."/>
            <person name="Nagy L.G."/>
        </authorList>
    </citation>
    <scope>NUCLEOTIDE SEQUENCE [LARGE SCALE GENOMIC DNA]</scope>
    <source>
        <strain evidence="5 6">CBS 166.37</strain>
    </source>
</reference>
<gene>
    <name evidence="5" type="ORF">BDQ12DRAFT_720122</name>
</gene>
<feature type="signal peptide" evidence="3">
    <location>
        <begin position="1"/>
        <end position="20"/>
    </location>
</feature>
<dbReference type="SUPFAM" id="SSF49695">
    <property type="entry name" value="gamma-Crystallin-like"/>
    <property type="match status" value="1"/>
</dbReference>
<accession>A0A5C3MBI5</accession>
<feature type="chain" id="PRO_5022864339" description="Beta/gamma crystallin 'Greek key' domain-containing protein" evidence="3">
    <location>
        <begin position="21"/>
        <end position="105"/>
    </location>
</feature>
<dbReference type="Proteomes" id="UP000308652">
    <property type="component" value="Unassembled WGS sequence"/>
</dbReference>
<dbReference type="SMART" id="SM00247">
    <property type="entry name" value="XTALbg"/>
    <property type="match status" value="1"/>
</dbReference>
<evidence type="ECO:0000313" key="6">
    <source>
        <dbReference type="Proteomes" id="UP000308652"/>
    </source>
</evidence>
<dbReference type="Gene3D" id="2.60.20.10">
    <property type="entry name" value="Crystallins"/>
    <property type="match status" value="1"/>
</dbReference>
<proteinExistence type="inferred from homology"/>
<evidence type="ECO:0000256" key="1">
    <source>
        <dbReference type="ARBA" id="ARBA00009646"/>
    </source>
</evidence>
<sequence>MLKLYALVGVLAACVGMAAAGGTVVFCTDENMQGHCVDLDYNNNDCINFGSGLNDLISSLDPEGSGHSCTLYKDYDCKGDTFGFTKHHDTLPGFNDVASSFRCTS</sequence>
<dbReference type="STRING" id="68775.A0A5C3MBI5"/>
<comment type="similarity">
    <text evidence="1">Belongs to the beta/gamma-crystallin family.</text>
</comment>
<evidence type="ECO:0000313" key="5">
    <source>
        <dbReference type="EMBL" id="TFK42123.1"/>
    </source>
</evidence>
<protein>
    <recommendedName>
        <fullName evidence="4">Beta/gamma crystallin 'Greek key' domain-containing protein</fullName>
    </recommendedName>
</protein>
<evidence type="ECO:0000256" key="3">
    <source>
        <dbReference type="SAM" id="SignalP"/>
    </source>
</evidence>
<feature type="domain" description="Beta/gamma crystallin 'Greek key'" evidence="4">
    <location>
        <begin position="23"/>
        <end position="104"/>
    </location>
</feature>
<dbReference type="EMBL" id="ML213593">
    <property type="protein sequence ID" value="TFK42123.1"/>
    <property type="molecule type" value="Genomic_DNA"/>
</dbReference>
<dbReference type="OrthoDB" id="5401396at2759"/>
<evidence type="ECO:0000259" key="4">
    <source>
        <dbReference type="SMART" id="SM00247"/>
    </source>
</evidence>
<keyword evidence="3" id="KW-0732">Signal</keyword>
<dbReference type="InterPro" id="IPR011024">
    <property type="entry name" value="G_crystallin-like"/>
</dbReference>
<dbReference type="AlphaFoldDB" id="A0A5C3MBI5"/>
<dbReference type="InterPro" id="IPR001064">
    <property type="entry name" value="Beta/gamma_crystallin"/>
</dbReference>
<keyword evidence="6" id="KW-1185">Reference proteome</keyword>
<name>A0A5C3MBI5_9AGAR</name>